<proteinExistence type="predicted"/>
<comment type="caution">
    <text evidence="1">The sequence shown here is derived from an EMBL/GenBank/DDBJ whole genome shotgun (WGS) entry which is preliminary data.</text>
</comment>
<organism evidence="1 2">
    <name type="scientific">Vitis vinifera</name>
    <name type="common">Grape</name>
    <dbReference type="NCBI Taxonomy" id="29760"/>
    <lineage>
        <taxon>Eukaryota</taxon>
        <taxon>Viridiplantae</taxon>
        <taxon>Streptophyta</taxon>
        <taxon>Embryophyta</taxon>
        <taxon>Tracheophyta</taxon>
        <taxon>Spermatophyta</taxon>
        <taxon>Magnoliopsida</taxon>
        <taxon>eudicotyledons</taxon>
        <taxon>Gunneridae</taxon>
        <taxon>Pentapetalae</taxon>
        <taxon>rosids</taxon>
        <taxon>Vitales</taxon>
        <taxon>Vitaceae</taxon>
        <taxon>Viteae</taxon>
        <taxon>Vitis</taxon>
    </lineage>
</organism>
<reference evidence="1 2" key="1">
    <citation type="journal article" date="2018" name="PLoS Genet.">
        <title>Population sequencing reveals clonal diversity and ancestral inbreeding in the grapevine cultivar Chardonnay.</title>
        <authorList>
            <person name="Roach M.J."/>
            <person name="Johnson D.L."/>
            <person name="Bohlmann J."/>
            <person name="van Vuuren H.J."/>
            <person name="Jones S.J."/>
            <person name="Pretorius I.S."/>
            <person name="Schmidt S.A."/>
            <person name="Borneman A.R."/>
        </authorList>
    </citation>
    <scope>NUCLEOTIDE SEQUENCE [LARGE SCALE GENOMIC DNA]</scope>
    <source>
        <strain evidence="2">cv. Chardonnay</strain>
        <tissue evidence="1">Leaf</tissue>
    </source>
</reference>
<name>A0A438J5X3_VITVI</name>
<gene>
    <name evidence="1" type="ORF">CK203_018447</name>
</gene>
<evidence type="ECO:0000313" key="2">
    <source>
        <dbReference type="Proteomes" id="UP000288805"/>
    </source>
</evidence>
<sequence>MLGKQLWRCDLEPNSLWRRIIQGKYRDIKEGLVHLKVREAFGVGLWKAIRRGWEEFSLRTHILVRDGLRTDSDIFKIGVRDCEVIYGLIHKDRPSTKVHAAPGGGSSLGYLFGGGGN</sequence>
<dbReference type="Proteomes" id="UP000288805">
    <property type="component" value="Unassembled WGS sequence"/>
</dbReference>
<dbReference type="EMBL" id="QGNW01000061">
    <property type="protein sequence ID" value="RVX04351.1"/>
    <property type="molecule type" value="Genomic_DNA"/>
</dbReference>
<evidence type="ECO:0000313" key="1">
    <source>
        <dbReference type="EMBL" id="RVX04351.1"/>
    </source>
</evidence>
<dbReference type="AlphaFoldDB" id="A0A438J5X3"/>
<accession>A0A438J5X3</accession>
<protein>
    <submittedName>
        <fullName evidence="1">Uncharacterized protein</fullName>
    </submittedName>
</protein>